<accession>A0A076ETT9</accession>
<gene>
    <name evidence="5" type="ORF">EP51_20090</name>
</gene>
<dbReference type="RefSeq" id="WP_128640196.1">
    <property type="nucleotide sequence ID" value="NZ_CP008947.1"/>
</dbReference>
<protein>
    <submittedName>
        <fullName evidence="5">Long-chain fatty acid--CoA ligase</fullName>
    </submittedName>
</protein>
<dbReference type="Gene3D" id="3.40.50.12780">
    <property type="entry name" value="N-terminal domain of ligase-like"/>
    <property type="match status" value="1"/>
</dbReference>
<proteinExistence type="inferred from homology"/>
<dbReference type="eggNOG" id="COG0318">
    <property type="taxonomic scope" value="Bacteria"/>
</dbReference>
<reference evidence="5 6" key="1">
    <citation type="submission" date="2014-07" db="EMBL/GenBank/DDBJ databases">
        <title>Genome Sequence of Rhodococcus opacus Strain R7, a Biodegrader of Mono- and Polycyclic Aromatic Hydrocarbons.</title>
        <authorList>
            <person name="Di Gennaro P."/>
            <person name="Zampolli J."/>
            <person name="Presti I."/>
            <person name="Cappelletti M."/>
            <person name="D'Ursi P."/>
            <person name="Orro A."/>
            <person name="Mezzelani A."/>
            <person name="Milanesi L."/>
        </authorList>
    </citation>
    <scope>NUCLEOTIDE SEQUENCE [LARGE SCALE GENOMIC DNA]</scope>
    <source>
        <strain evidence="5 6">R7</strain>
    </source>
</reference>
<evidence type="ECO:0000313" key="6">
    <source>
        <dbReference type="Proteomes" id="UP000028488"/>
    </source>
</evidence>
<evidence type="ECO:0000256" key="2">
    <source>
        <dbReference type="ARBA" id="ARBA00022598"/>
    </source>
</evidence>
<dbReference type="Proteomes" id="UP000028488">
    <property type="component" value="Chromosome"/>
</dbReference>
<dbReference type="PANTHER" id="PTHR43201:SF5">
    <property type="entry name" value="MEDIUM-CHAIN ACYL-COA LIGASE ACSF2, MITOCHONDRIAL"/>
    <property type="match status" value="1"/>
</dbReference>
<dbReference type="InterPro" id="IPR020845">
    <property type="entry name" value="AMP-binding_CS"/>
</dbReference>
<dbReference type="Pfam" id="PF13193">
    <property type="entry name" value="AMP-binding_C"/>
    <property type="match status" value="1"/>
</dbReference>
<keyword evidence="2 5" id="KW-0436">Ligase</keyword>
<organism evidence="5 6">
    <name type="scientific">Rhodococcus opacus</name>
    <name type="common">Nocardia opaca</name>
    <dbReference type="NCBI Taxonomy" id="37919"/>
    <lineage>
        <taxon>Bacteria</taxon>
        <taxon>Bacillati</taxon>
        <taxon>Actinomycetota</taxon>
        <taxon>Actinomycetes</taxon>
        <taxon>Mycobacteriales</taxon>
        <taxon>Nocardiaceae</taxon>
        <taxon>Rhodococcus</taxon>
    </lineage>
</organism>
<feature type="domain" description="AMP-binding enzyme C-terminal" evidence="4">
    <location>
        <begin position="417"/>
        <end position="492"/>
    </location>
</feature>
<dbReference type="GO" id="GO:0006631">
    <property type="term" value="P:fatty acid metabolic process"/>
    <property type="evidence" value="ECO:0007669"/>
    <property type="project" value="TreeGrafter"/>
</dbReference>
<dbReference type="InterPro" id="IPR025110">
    <property type="entry name" value="AMP-bd_C"/>
</dbReference>
<evidence type="ECO:0000313" key="5">
    <source>
        <dbReference type="EMBL" id="AII06814.1"/>
    </source>
</evidence>
<sequence length="509" mass="55177">MSSSPVIRCGVAVRTHAAVRTRAARLAAALAQKGLAHGDRYAIVMRNEIAFVEATLAGAAIGAVPVPVNWHWTGDDLEYLLADSGSKVVLVHTDLLPAVEAVLPVGVTVVEVAVPPEVADAYGFPAPQLTGRHPDVEGLIRDSEPITSPVTDPPLGVIYTSGTTGRPKGILRQPVADENSARLADMVVEGFAFDPSMSTLVPAPLYHTAPNTHAVFAVALGMDLDIMPRFDAEDLLRLVQDRRIEHVQMVPTMFVRLLKLPPHVRNRYDLSSLKSIVHAAAPCPQEVKRALIDWLGPIVHEYYGGSETGAAVACTSEEWLHHPGTVGRPFGDVDVKILGDAGEELPAGVVGDIYIKPFTVWPDFTYLGNDAKRRDMERDGFLSVGDLGYLDADGYLYLSDRRNDMVISGGVNIYPAEVEACIIGIDGVHDVAVFGIPDQEFGEALAAHIELAPGATLGDEDVRAHVGRHLAKYKIPKVIVFDETLPREDTGKLFKRRLKEPYWKARVDA</sequence>
<evidence type="ECO:0000259" key="4">
    <source>
        <dbReference type="Pfam" id="PF13193"/>
    </source>
</evidence>
<dbReference type="Pfam" id="PF00501">
    <property type="entry name" value="AMP-binding"/>
    <property type="match status" value="1"/>
</dbReference>
<evidence type="ECO:0000256" key="1">
    <source>
        <dbReference type="ARBA" id="ARBA00006432"/>
    </source>
</evidence>
<comment type="similarity">
    <text evidence="1">Belongs to the ATP-dependent AMP-binding enzyme family.</text>
</comment>
<dbReference type="SUPFAM" id="SSF56801">
    <property type="entry name" value="Acetyl-CoA synthetase-like"/>
    <property type="match status" value="1"/>
</dbReference>
<dbReference type="InterPro" id="IPR042099">
    <property type="entry name" value="ANL_N_sf"/>
</dbReference>
<evidence type="ECO:0000259" key="3">
    <source>
        <dbReference type="Pfam" id="PF00501"/>
    </source>
</evidence>
<dbReference type="GO" id="GO:0031956">
    <property type="term" value="F:medium-chain fatty acid-CoA ligase activity"/>
    <property type="evidence" value="ECO:0007669"/>
    <property type="project" value="TreeGrafter"/>
</dbReference>
<dbReference type="Gene3D" id="3.30.300.30">
    <property type="match status" value="1"/>
</dbReference>
<dbReference type="EMBL" id="CP008947">
    <property type="protein sequence ID" value="AII06814.1"/>
    <property type="molecule type" value="Genomic_DNA"/>
</dbReference>
<dbReference type="PROSITE" id="PS00455">
    <property type="entry name" value="AMP_BINDING"/>
    <property type="match status" value="1"/>
</dbReference>
<dbReference type="PANTHER" id="PTHR43201">
    <property type="entry name" value="ACYL-COA SYNTHETASE"/>
    <property type="match status" value="1"/>
</dbReference>
<dbReference type="InterPro" id="IPR045851">
    <property type="entry name" value="AMP-bd_C_sf"/>
</dbReference>
<feature type="domain" description="AMP-dependent synthetase/ligase" evidence="3">
    <location>
        <begin position="15"/>
        <end position="356"/>
    </location>
</feature>
<dbReference type="AlphaFoldDB" id="A0A076ETT9"/>
<dbReference type="InterPro" id="IPR000873">
    <property type="entry name" value="AMP-dep_synth/lig_dom"/>
</dbReference>
<name>A0A076ETT9_RHOOP</name>